<dbReference type="InterPro" id="IPR000974">
    <property type="entry name" value="Glyco_hydro_22_lys"/>
</dbReference>
<keyword evidence="4" id="KW-0929">Antimicrobial</keyword>
<name>A0A6M2CM46_RHIMP</name>
<dbReference type="AlphaFoldDB" id="A0A6M2CM46"/>
<evidence type="ECO:0000256" key="6">
    <source>
        <dbReference type="ARBA" id="ARBA00023295"/>
    </source>
</evidence>
<keyword evidence="8" id="KW-0732">Signal</keyword>
<dbReference type="PANTHER" id="PTHR11407:SF63">
    <property type="entry name" value="LYSOZYME C"/>
    <property type="match status" value="1"/>
</dbReference>
<evidence type="ECO:0000256" key="8">
    <source>
        <dbReference type="SAM" id="SignalP"/>
    </source>
</evidence>
<keyword evidence="6" id="KW-0326">Glycosidase</keyword>
<comment type="similarity">
    <text evidence="2 7">Belongs to the glycosyl hydrolase 22 family.</text>
</comment>
<sequence length="138" mass="15173">MIANLVLTLLLLFTVSSAKVFTDCELANVLENAGFPKDQLKDWICLAKAESSLNTTAVGGPNKNGSYDYGLFQINDHIWCDPEKRGGDCNVKCSDLVLEDDIGPSMNCAKIVYKVQGFKAWNGWIKKCKGKKLPPLVC</sequence>
<keyword evidence="6" id="KW-0378">Hydrolase</keyword>
<dbReference type="CDD" id="cd16899">
    <property type="entry name" value="LYZ_C_invert"/>
    <property type="match status" value="1"/>
</dbReference>
<evidence type="ECO:0000256" key="3">
    <source>
        <dbReference type="ARBA" id="ARBA00012732"/>
    </source>
</evidence>
<dbReference type="EMBL" id="GHWJ01001904">
    <property type="protein sequence ID" value="NOV34641.1"/>
    <property type="molecule type" value="Transcribed_RNA"/>
</dbReference>
<dbReference type="FunFam" id="1.10.530.10:FF:000001">
    <property type="entry name" value="Lysozyme C"/>
    <property type="match status" value="1"/>
</dbReference>
<dbReference type="SUPFAM" id="SSF53955">
    <property type="entry name" value="Lysozyme-like"/>
    <property type="match status" value="1"/>
</dbReference>
<evidence type="ECO:0000256" key="2">
    <source>
        <dbReference type="ARBA" id="ARBA00010859"/>
    </source>
</evidence>
<dbReference type="VEuPathDB" id="VectorBase:LOC119174925"/>
<dbReference type="PRINTS" id="PR00137">
    <property type="entry name" value="LYSOZYME"/>
</dbReference>
<dbReference type="EC" id="3.2.1.17" evidence="3"/>
<dbReference type="PROSITE" id="PS51348">
    <property type="entry name" value="GLYCOSYL_HYDROL_F22_2"/>
    <property type="match status" value="1"/>
</dbReference>
<dbReference type="InterPro" id="IPR023346">
    <property type="entry name" value="Lysozyme-like_dom_sf"/>
</dbReference>
<keyword evidence="5" id="KW-1015">Disulfide bond</keyword>
<comment type="catalytic activity">
    <reaction evidence="1">
        <text>Hydrolysis of (1-&gt;4)-beta-linkages between N-acetylmuramic acid and N-acetyl-D-glucosamine residues in a peptidoglycan and between N-acetyl-D-glucosamine residues in chitodextrins.</text>
        <dbReference type="EC" id="3.2.1.17"/>
    </reaction>
</comment>
<proteinExistence type="inferred from homology"/>
<dbReference type="Gene3D" id="1.10.530.10">
    <property type="match status" value="1"/>
</dbReference>
<evidence type="ECO:0000256" key="5">
    <source>
        <dbReference type="ARBA" id="ARBA00023157"/>
    </source>
</evidence>
<organism evidence="9">
    <name type="scientific">Rhipicephalus microplus</name>
    <name type="common">Cattle tick</name>
    <name type="synonym">Boophilus microplus</name>
    <dbReference type="NCBI Taxonomy" id="6941"/>
    <lineage>
        <taxon>Eukaryota</taxon>
        <taxon>Metazoa</taxon>
        <taxon>Ecdysozoa</taxon>
        <taxon>Arthropoda</taxon>
        <taxon>Chelicerata</taxon>
        <taxon>Arachnida</taxon>
        <taxon>Acari</taxon>
        <taxon>Parasitiformes</taxon>
        <taxon>Ixodida</taxon>
        <taxon>Ixodoidea</taxon>
        <taxon>Ixodidae</taxon>
        <taxon>Rhipicephalinae</taxon>
        <taxon>Rhipicephalus</taxon>
        <taxon>Boophilus</taxon>
    </lineage>
</organism>
<dbReference type="PANTHER" id="PTHR11407">
    <property type="entry name" value="LYSOZYME C"/>
    <property type="match status" value="1"/>
</dbReference>
<dbReference type="PRINTS" id="PR00135">
    <property type="entry name" value="LYZLACT"/>
</dbReference>
<dbReference type="GO" id="GO:0042742">
    <property type="term" value="P:defense response to bacterium"/>
    <property type="evidence" value="ECO:0007669"/>
    <property type="project" value="UniProtKB-KW"/>
</dbReference>
<dbReference type="Pfam" id="PF00062">
    <property type="entry name" value="Lys"/>
    <property type="match status" value="1"/>
</dbReference>
<accession>A0A6M2CM46</accession>
<feature type="chain" id="PRO_5026722818" description="lysozyme" evidence="8">
    <location>
        <begin position="19"/>
        <end position="138"/>
    </location>
</feature>
<feature type="signal peptide" evidence="8">
    <location>
        <begin position="1"/>
        <end position="18"/>
    </location>
</feature>
<dbReference type="OrthoDB" id="17373at2759"/>
<evidence type="ECO:0000256" key="4">
    <source>
        <dbReference type="ARBA" id="ARBA00022638"/>
    </source>
</evidence>
<dbReference type="InterPro" id="IPR001916">
    <property type="entry name" value="Glyco_hydro_22"/>
</dbReference>
<evidence type="ECO:0000256" key="7">
    <source>
        <dbReference type="RuleBase" id="RU004440"/>
    </source>
</evidence>
<dbReference type="GO" id="GO:0003796">
    <property type="term" value="F:lysozyme activity"/>
    <property type="evidence" value="ECO:0007669"/>
    <property type="project" value="UniProtKB-EC"/>
</dbReference>
<dbReference type="GO" id="GO:0031640">
    <property type="term" value="P:killing of cells of another organism"/>
    <property type="evidence" value="ECO:0007669"/>
    <property type="project" value="UniProtKB-KW"/>
</dbReference>
<protein>
    <recommendedName>
        <fullName evidence="3">lysozyme</fullName>
        <ecNumber evidence="3">3.2.1.17</ecNumber>
    </recommendedName>
</protein>
<evidence type="ECO:0000256" key="1">
    <source>
        <dbReference type="ARBA" id="ARBA00000632"/>
    </source>
</evidence>
<reference evidence="9" key="1">
    <citation type="submission" date="2019-09" db="EMBL/GenBank/DDBJ databases">
        <title>Organ-specific transcriptomic study of the physiology of the cattle tick, Rhipicephalus microplus.</title>
        <authorList>
            <person name="Tirloni L."/>
            <person name="Braz G."/>
            <person name="Gandara A.C.P."/>
            <person name="Sabadin G.A."/>
            <person name="da Silva R.M."/>
            <person name="Guizzo M.G."/>
            <person name="Machado J.A."/>
            <person name="Costa E.P."/>
            <person name="Gomes H.F."/>
            <person name="Moraes J."/>
            <person name="Mota M.B.S."/>
            <person name="Mesquita R.D."/>
            <person name="Alvarenga P.H."/>
            <person name="Alves F."/>
            <person name="Seixas A."/>
            <person name="da Fonseca R.N."/>
            <person name="Fogaca A."/>
            <person name="Logullo C."/>
            <person name="Tanaka A."/>
            <person name="Daffre S."/>
            <person name="Termignoni C."/>
            <person name="Vaz I.S.Jr."/>
            <person name="Oliveira P.L."/>
            <person name="Ribeiro J.M."/>
        </authorList>
    </citation>
    <scope>NUCLEOTIDE SEQUENCE</scope>
    <source>
        <strain evidence="9">Porto Alegre</strain>
    </source>
</reference>
<dbReference type="SMART" id="SM00263">
    <property type="entry name" value="LYZ1"/>
    <property type="match status" value="1"/>
</dbReference>
<keyword evidence="4" id="KW-0081">Bacteriolytic enzyme</keyword>
<evidence type="ECO:0000313" key="9">
    <source>
        <dbReference type="EMBL" id="NOV34641.1"/>
    </source>
</evidence>